<dbReference type="PANTHER" id="PTHR43280">
    <property type="entry name" value="ARAC-FAMILY TRANSCRIPTIONAL REGULATOR"/>
    <property type="match status" value="1"/>
</dbReference>
<dbReference type="Pfam" id="PF12833">
    <property type="entry name" value="HTH_18"/>
    <property type="match status" value="1"/>
</dbReference>
<evidence type="ECO:0000256" key="4">
    <source>
        <dbReference type="SAM" id="Phobius"/>
    </source>
</evidence>
<dbReference type="GO" id="GO:0003700">
    <property type="term" value="F:DNA-binding transcription factor activity"/>
    <property type="evidence" value="ECO:0007669"/>
    <property type="project" value="InterPro"/>
</dbReference>
<gene>
    <name evidence="6" type="ORF">ERX46_03415</name>
</gene>
<keyword evidence="4" id="KW-1133">Transmembrane helix</keyword>
<evidence type="ECO:0000259" key="5">
    <source>
        <dbReference type="PROSITE" id="PS01124"/>
    </source>
</evidence>
<dbReference type="AlphaFoldDB" id="A0A4Q4KS42"/>
<comment type="caution">
    <text evidence="6">The sequence shown here is derived from an EMBL/GenBank/DDBJ whole genome shotgun (WGS) entry which is preliminary data.</text>
</comment>
<dbReference type="PROSITE" id="PS01124">
    <property type="entry name" value="HTH_ARAC_FAMILY_2"/>
    <property type="match status" value="1"/>
</dbReference>
<dbReference type="InterPro" id="IPR009057">
    <property type="entry name" value="Homeodomain-like_sf"/>
</dbReference>
<dbReference type="SMART" id="SM00342">
    <property type="entry name" value="HTH_ARAC"/>
    <property type="match status" value="1"/>
</dbReference>
<keyword evidence="7" id="KW-1185">Reference proteome</keyword>
<dbReference type="PANTHER" id="PTHR43280:SF2">
    <property type="entry name" value="HTH-TYPE TRANSCRIPTIONAL REGULATOR EXSA"/>
    <property type="match status" value="1"/>
</dbReference>
<evidence type="ECO:0000256" key="2">
    <source>
        <dbReference type="ARBA" id="ARBA00023125"/>
    </source>
</evidence>
<keyword evidence="4" id="KW-0472">Membrane</keyword>
<evidence type="ECO:0000256" key="3">
    <source>
        <dbReference type="ARBA" id="ARBA00023163"/>
    </source>
</evidence>
<keyword evidence="3" id="KW-0804">Transcription</keyword>
<dbReference type="SUPFAM" id="SSF46689">
    <property type="entry name" value="Homeodomain-like"/>
    <property type="match status" value="1"/>
</dbReference>
<dbReference type="Gene3D" id="1.10.10.60">
    <property type="entry name" value="Homeodomain-like"/>
    <property type="match status" value="2"/>
</dbReference>
<dbReference type="GO" id="GO:0043565">
    <property type="term" value="F:sequence-specific DNA binding"/>
    <property type="evidence" value="ECO:0007669"/>
    <property type="project" value="InterPro"/>
</dbReference>
<dbReference type="InterPro" id="IPR018060">
    <property type="entry name" value="HTH_AraC"/>
</dbReference>
<evidence type="ECO:0000256" key="1">
    <source>
        <dbReference type="ARBA" id="ARBA00023015"/>
    </source>
</evidence>
<name>A0A4Q4KS42_9FLAO</name>
<accession>A0A4Q4KS42</accession>
<protein>
    <submittedName>
        <fullName evidence="6">Helix-turn-helix domain-containing protein</fullName>
    </submittedName>
</protein>
<organism evidence="6 7">
    <name type="scientific">Brumimicrobium glaciale</name>
    <dbReference type="NCBI Taxonomy" id="200475"/>
    <lineage>
        <taxon>Bacteria</taxon>
        <taxon>Pseudomonadati</taxon>
        <taxon>Bacteroidota</taxon>
        <taxon>Flavobacteriia</taxon>
        <taxon>Flavobacteriales</taxon>
        <taxon>Crocinitomicaceae</taxon>
        <taxon>Brumimicrobium</taxon>
    </lineage>
</organism>
<proteinExistence type="predicted"/>
<reference evidence="6 7" key="1">
    <citation type="submission" date="2019-02" db="EMBL/GenBank/DDBJ databases">
        <title>Genome sequence of the sea-ice species Brumimicrobium glaciale.</title>
        <authorList>
            <person name="Bowman J.P."/>
        </authorList>
    </citation>
    <scope>NUCLEOTIDE SEQUENCE [LARGE SCALE GENOMIC DNA]</scope>
    <source>
        <strain evidence="6 7">IC156</strain>
    </source>
</reference>
<dbReference type="Proteomes" id="UP000293952">
    <property type="component" value="Unassembled WGS sequence"/>
</dbReference>
<dbReference type="OrthoDB" id="5295174at2"/>
<keyword evidence="4" id="KW-0812">Transmembrane</keyword>
<feature type="domain" description="HTH araC/xylS-type" evidence="5">
    <location>
        <begin position="138"/>
        <end position="230"/>
    </location>
</feature>
<keyword evidence="1" id="KW-0805">Transcription regulation</keyword>
<feature type="transmembrane region" description="Helical" evidence="4">
    <location>
        <begin position="60"/>
        <end position="80"/>
    </location>
</feature>
<evidence type="ECO:0000313" key="6">
    <source>
        <dbReference type="EMBL" id="RYM36143.1"/>
    </source>
</evidence>
<sequence length="242" mass="28372">MCDLYKETNQDEKFIALNEDYVTLVDQDERSRKVVADKLLNSLYDKQLESEVTEQKNSQIIAWLIAFSLSLVIILIWYIYNKKQNQKKFEAFIHDLNNKTIDKVDTSEADNSKRYISEEKEKSIMQSLKDLENAQFYLDENISLTGLSSKIGVNQRYLTYVIKQHLAPDFATYINELRINYIVHCIKSDPKFLLYKISYLAQYCGFASHSRFSINFKKITGTTPSAFINYVKEENEKMKKES</sequence>
<evidence type="ECO:0000313" key="7">
    <source>
        <dbReference type="Proteomes" id="UP000293952"/>
    </source>
</evidence>
<keyword evidence="2" id="KW-0238">DNA-binding</keyword>
<dbReference type="EMBL" id="SETE01000001">
    <property type="protein sequence ID" value="RYM36143.1"/>
    <property type="molecule type" value="Genomic_DNA"/>
</dbReference>